<organism evidence="3 4">
    <name type="scientific">Segnochrobactrum spirostomi</name>
    <dbReference type="NCBI Taxonomy" id="2608987"/>
    <lineage>
        <taxon>Bacteria</taxon>
        <taxon>Pseudomonadati</taxon>
        <taxon>Pseudomonadota</taxon>
        <taxon>Alphaproteobacteria</taxon>
        <taxon>Hyphomicrobiales</taxon>
        <taxon>Segnochrobactraceae</taxon>
        <taxon>Segnochrobactrum</taxon>
    </lineage>
</organism>
<accession>A0A6A7Y0P1</accession>
<proteinExistence type="predicted"/>
<evidence type="ECO:0000259" key="2">
    <source>
        <dbReference type="Pfam" id="PF13628"/>
    </source>
</evidence>
<dbReference type="Proteomes" id="UP000332515">
    <property type="component" value="Unassembled WGS sequence"/>
</dbReference>
<dbReference type="Pfam" id="PF13628">
    <property type="entry name" value="DUF4142"/>
    <property type="match status" value="1"/>
</dbReference>
<evidence type="ECO:0000313" key="3">
    <source>
        <dbReference type="EMBL" id="MQT12650.1"/>
    </source>
</evidence>
<dbReference type="InterPro" id="IPR025419">
    <property type="entry name" value="DUF4142"/>
</dbReference>
<feature type="compositionally biased region" description="Polar residues" evidence="1">
    <location>
        <begin position="105"/>
        <end position="123"/>
    </location>
</feature>
<dbReference type="PANTHER" id="PTHR38593">
    <property type="entry name" value="BLR2558 PROTEIN"/>
    <property type="match status" value="1"/>
</dbReference>
<evidence type="ECO:0000256" key="1">
    <source>
        <dbReference type="SAM" id="MobiDB-lite"/>
    </source>
</evidence>
<feature type="region of interest" description="Disordered" evidence="1">
    <location>
        <begin position="105"/>
        <end position="157"/>
    </location>
</feature>
<reference evidence="3 4" key="1">
    <citation type="submission" date="2019-09" db="EMBL/GenBank/DDBJ databases">
        <title>Segnochrobactrum spirostomi gen. nov., sp. nov., isolated from the ciliate Spirostomum cf. yagiui and description of a novel family, Segnochrobactraceae fam. nov. within the order Rhizobiales of the class Alphaproteobacteria.</title>
        <authorList>
            <person name="Akter S."/>
            <person name="Shazib S.U.A."/>
            <person name="Shin M.K."/>
        </authorList>
    </citation>
    <scope>NUCLEOTIDE SEQUENCE [LARGE SCALE GENOMIC DNA]</scope>
    <source>
        <strain evidence="3 4">Sp-1</strain>
    </source>
</reference>
<feature type="compositionally biased region" description="Basic and acidic residues" evidence="1">
    <location>
        <begin position="50"/>
        <end position="61"/>
    </location>
</feature>
<feature type="region of interest" description="Disordered" evidence="1">
    <location>
        <begin position="31"/>
        <end position="63"/>
    </location>
</feature>
<dbReference type="AlphaFoldDB" id="A0A6A7Y0P1"/>
<feature type="domain" description="DUF4142" evidence="2">
    <location>
        <begin position="164"/>
        <end position="300"/>
    </location>
</feature>
<sequence length="306" mass="32684">MASPGRGRASDLTKRRVRRARLSHFGRRACRSRRPFRDERAASAGRCRPPRMEHAPAERVDPPNAPANAGALFGRNSMKTARITAAALVVPAFLSLAPVPAAFAQSQPPAMDPTNPSGATQPMDSEGKAPDVVPRAPAGQMPSPGQQVMNPATSNPTRATTDLKTFVDKAAISGVYEIATAEVALKRATNPEIKAFAQAMITDHTRLSRSLARAARRADPSIVIPAGLDAAHAQELKRLQGMKKGAAFDRAYVMGQLLAHQEAVGLFGTYAKQNRGTPLATFARQALPVLQTHLAHVTALSEQMVQ</sequence>
<name>A0A6A7Y0P1_9HYPH</name>
<evidence type="ECO:0000313" key="4">
    <source>
        <dbReference type="Proteomes" id="UP000332515"/>
    </source>
</evidence>
<dbReference type="PANTHER" id="PTHR38593:SF1">
    <property type="entry name" value="BLR2558 PROTEIN"/>
    <property type="match status" value="1"/>
</dbReference>
<gene>
    <name evidence="3" type="ORF">F0357_08280</name>
</gene>
<protein>
    <submittedName>
        <fullName evidence="3">DUF4142 domain-containing protein</fullName>
    </submittedName>
</protein>
<dbReference type="InterPro" id="IPR012347">
    <property type="entry name" value="Ferritin-like"/>
</dbReference>
<dbReference type="Gene3D" id="1.20.1260.10">
    <property type="match status" value="1"/>
</dbReference>
<keyword evidence="4" id="KW-1185">Reference proteome</keyword>
<dbReference type="EMBL" id="VWNA01000001">
    <property type="protein sequence ID" value="MQT12650.1"/>
    <property type="molecule type" value="Genomic_DNA"/>
</dbReference>
<comment type="caution">
    <text evidence="3">The sequence shown here is derived from an EMBL/GenBank/DDBJ whole genome shotgun (WGS) entry which is preliminary data.</text>
</comment>
<feature type="compositionally biased region" description="Polar residues" evidence="1">
    <location>
        <begin position="143"/>
        <end position="157"/>
    </location>
</feature>